<evidence type="ECO:0000313" key="4">
    <source>
        <dbReference type="Proteomes" id="UP000198861"/>
    </source>
</evidence>
<dbReference type="EMBL" id="FOKJ01000116">
    <property type="protein sequence ID" value="SFB61325.1"/>
    <property type="molecule type" value="Genomic_DNA"/>
</dbReference>
<protein>
    <submittedName>
        <fullName evidence="3">Uncharacterized protein</fullName>
    </submittedName>
</protein>
<proteinExistence type="predicted"/>
<evidence type="ECO:0000313" key="2">
    <source>
        <dbReference type="EMBL" id="SFB61325.1"/>
    </source>
</evidence>
<dbReference type="Proteomes" id="UP000198861">
    <property type="component" value="Unassembled WGS sequence"/>
</dbReference>
<dbReference type="AlphaFoldDB" id="A0A1I4G5V9"/>
<name>A0A1I4G5V9_9GAMM</name>
<dbReference type="Proteomes" id="UP000199579">
    <property type="component" value="Unassembled WGS sequence"/>
</dbReference>
<reference evidence="2 4" key="2">
    <citation type="submission" date="2016-10" db="EMBL/GenBank/DDBJ databases">
        <authorList>
            <person name="Varghese N."/>
            <person name="Submissions S."/>
        </authorList>
    </citation>
    <scope>NUCLEOTIDE SEQUENCE [LARGE SCALE GENOMIC DNA]</scope>
    <source>
        <strain evidence="2 4">DSM 282</strain>
    </source>
</reference>
<evidence type="ECO:0000256" key="1">
    <source>
        <dbReference type="SAM" id="SignalP"/>
    </source>
</evidence>
<accession>A0A1I4G5V9</accession>
<keyword evidence="1" id="KW-0732">Signal</keyword>
<dbReference type="EMBL" id="FOSX01000081">
    <property type="protein sequence ID" value="SFL25169.1"/>
    <property type="molecule type" value="Genomic_DNA"/>
</dbReference>
<keyword evidence="4" id="KW-1185">Reference proteome</keyword>
<feature type="chain" id="PRO_5011515792" evidence="1">
    <location>
        <begin position="28"/>
        <end position="100"/>
    </location>
</feature>
<evidence type="ECO:0000313" key="3">
    <source>
        <dbReference type="EMBL" id="SFL25169.1"/>
    </source>
</evidence>
<sequence length="100" mass="11106">MAFLSRRHFNRMLSGLGLMIPGQALFAAATSPAGGTPPETLLLSRNDWIPNNDRLPVLVYRGVFAANSSDLAADFEALFERTGWPPRWPLRLSPLPFDRP</sequence>
<reference evidence="3 5" key="1">
    <citation type="submission" date="2016-10" db="EMBL/GenBank/DDBJ databases">
        <authorList>
            <person name="de Groot N.N."/>
        </authorList>
    </citation>
    <scope>NUCLEOTIDE SEQUENCE [LARGE SCALE GENOMIC DNA]</scope>
    <source>
        <strain evidence="3 5">DSM 381</strain>
    </source>
</reference>
<gene>
    <name evidence="2" type="ORF">SAMN04244571_04282</name>
    <name evidence="3" type="ORF">SAMN04244574_03689</name>
</gene>
<feature type="signal peptide" evidence="1">
    <location>
        <begin position="1"/>
        <end position="27"/>
    </location>
</feature>
<evidence type="ECO:0000313" key="5">
    <source>
        <dbReference type="Proteomes" id="UP000199579"/>
    </source>
</evidence>
<organism evidence="3 5">
    <name type="scientific">Azotobacter beijerinckii</name>
    <dbReference type="NCBI Taxonomy" id="170623"/>
    <lineage>
        <taxon>Bacteria</taxon>
        <taxon>Pseudomonadati</taxon>
        <taxon>Pseudomonadota</taxon>
        <taxon>Gammaproteobacteria</taxon>
        <taxon>Pseudomonadales</taxon>
        <taxon>Pseudomonadaceae</taxon>
        <taxon>Azotobacter</taxon>
    </lineage>
</organism>